<evidence type="ECO:0000256" key="5">
    <source>
        <dbReference type="ARBA" id="ARBA00022729"/>
    </source>
</evidence>
<name>A0ABQ3I5R6_9BACT</name>
<keyword evidence="5" id="KW-0732">Signal</keyword>
<comment type="caution">
    <text evidence="8">The sequence shown here is derived from an EMBL/GenBank/DDBJ whole genome shotgun (WGS) entry which is preliminary data.</text>
</comment>
<reference evidence="9" key="1">
    <citation type="journal article" date="2019" name="Int. J. Syst. Evol. Microbiol.">
        <title>The Global Catalogue of Microorganisms (GCM) 10K type strain sequencing project: providing services to taxonomists for standard genome sequencing and annotation.</title>
        <authorList>
            <consortium name="The Broad Institute Genomics Platform"/>
            <consortium name="The Broad Institute Genome Sequencing Center for Infectious Disease"/>
            <person name="Wu L."/>
            <person name="Ma J."/>
        </authorList>
    </citation>
    <scope>NUCLEOTIDE SEQUENCE [LARGE SCALE GENOMIC DNA]</scope>
    <source>
        <strain evidence="9">CGMCC 1.15111</strain>
    </source>
</reference>
<evidence type="ECO:0000256" key="6">
    <source>
        <dbReference type="ARBA" id="ARBA00023136"/>
    </source>
</evidence>
<evidence type="ECO:0000313" key="9">
    <source>
        <dbReference type="Proteomes" id="UP000658258"/>
    </source>
</evidence>
<evidence type="ECO:0000256" key="7">
    <source>
        <dbReference type="ARBA" id="ARBA00023237"/>
    </source>
</evidence>
<gene>
    <name evidence="8" type="ORF">GCM10011340_22780</name>
</gene>
<keyword evidence="3" id="KW-1134">Transmembrane beta strand</keyword>
<dbReference type="RefSeq" id="WP_189630382.1">
    <property type="nucleotide sequence ID" value="NZ_BNAG01000003.1"/>
</dbReference>
<evidence type="ECO:0000256" key="2">
    <source>
        <dbReference type="ARBA" id="ARBA00008163"/>
    </source>
</evidence>
<keyword evidence="9" id="KW-1185">Reference proteome</keyword>
<dbReference type="Proteomes" id="UP000658258">
    <property type="component" value="Unassembled WGS sequence"/>
</dbReference>
<keyword evidence="7" id="KW-0998">Cell outer membrane</keyword>
<dbReference type="EMBL" id="BNAG01000003">
    <property type="protein sequence ID" value="GHE66797.1"/>
    <property type="molecule type" value="Genomic_DNA"/>
</dbReference>
<evidence type="ECO:0000256" key="4">
    <source>
        <dbReference type="ARBA" id="ARBA00022692"/>
    </source>
</evidence>
<accession>A0ABQ3I5R6</accession>
<dbReference type="PANTHER" id="PTHR35093">
    <property type="entry name" value="OUTER MEMBRANE PROTEIN NMB0088-RELATED"/>
    <property type="match status" value="1"/>
</dbReference>
<organism evidence="8 9">
    <name type="scientific">Roseivirga thermotolerans</name>
    <dbReference type="NCBI Taxonomy" id="1758176"/>
    <lineage>
        <taxon>Bacteria</taxon>
        <taxon>Pseudomonadati</taxon>
        <taxon>Bacteroidota</taxon>
        <taxon>Cytophagia</taxon>
        <taxon>Cytophagales</taxon>
        <taxon>Roseivirgaceae</taxon>
        <taxon>Roseivirga</taxon>
    </lineage>
</organism>
<protein>
    <submittedName>
        <fullName evidence="8">Transporter</fullName>
    </submittedName>
</protein>
<evidence type="ECO:0000313" key="8">
    <source>
        <dbReference type="EMBL" id="GHE66797.1"/>
    </source>
</evidence>
<dbReference type="InterPro" id="IPR005017">
    <property type="entry name" value="OMPP1/FadL/TodX"/>
</dbReference>
<proteinExistence type="inferred from homology"/>
<dbReference type="PANTHER" id="PTHR35093:SF8">
    <property type="entry name" value="OUTER MEMBRANE PROTEIN NMB0088-RELATED"/>
    <property type="match status" value="1"/>
</dbReference>
<keyword evidence="6" id="KW-0472">Membrane</keyword>
<keyword evidence="4" id="KW-0812">Transmembrane</keyword>
<evidence type="ECO:0000256" key="3">
    <source>
        <dbReference type="ARBA" id="ARBA00022452"/>
    </source>
</evidence>
<dbReference type="Gene3D" id="2.40.160.60">
    <property type="entry name" value="Outer membrane protein transport protein (OMPP1/FadL/TodX)"/>
    <property type="match status" value="1"/>
</dbReference>
<comment type="subcellular location">
    <subcellularLocation>
        <location evidence="1">Cell outer membrane</location>
        <topology evidence="1">Multi-pass membrane protein</topology>
    </subcellularLocation>
</comment>
<dbReference type="SUPFAM" id="SSF56935">
    <property type="entry name" value="Porins"/>
    <property type="match status" value="1"/>
</dbReference>
<evidence type="ECO:0000256" key="1">
    <source>
        <dbReference type="ARBA" id="ARBA00004571"/>
    </source>
</evidence>
<comment type="similarity">
    <text evidence="2">Belongs to the OmpP1/FadL family.</text>
</comment>
<sequence length="509" mass="56294">MKRIYQLFIVGLAVVCLNQNGQAQIEPGSFGYYQDALRFSQTLPFGTSRFQGIGGAGSVLGGDLGASAINPAGLGFFNRSQFVLTPSLNFKKFNNDFLGNNVLNEDTKLEIANFGLAINFNKGDLEPGAWRGGTLAVTYNRTNNFNQLLSYSGQNNNSSIIDAMLDRADGFFPEELGGIEQVGYDHYLINPLPDAEDVYVSFVQGFPRQNERILRRGSTDQINVSFGGNFNDQLYLGAGFGFVSSDYSSHRVFTENFNDPALSSFQVDERLDVTGSGLNVNLGVIFRPSDLVRLGASYTSPTWYSFSEESDAIYRSEYNNYDVANFTDDNGNRIIQEDTVLNSLQSATNIFFSDYRLRTPSKLNLGVAFFIGKSGFITADVERLNYSNAHISSIDFDSESDNGTINNIYQATTNIRLGGEYRYNIFRFRMGYASMGDPFKESFDGLDRSRTTVSGGFGVNMGRYFVDLAISQTNFKDSFTSYTFVDGSGPTTITESKLTKGSLTFGLNF</sequence>